<feature type="region of interest" description="Disordered" evidence="1">
    <location>
        <begin position="84"/>
        <end position="141"/>
    </location>
</feature>
<accession>A0A8S2UR59</accession>
<reference evidence="3" key="1">
    <citation type="submission" date="2021-02" db="EMBL/GenBank/DDBJ databases">
        <authorList>
            <person name="Nowell W R."/>
        </authorList>
    </citation>
    <scope>NUCLEOTIDE SEQUENCE</scope>
</reference>
<name>A0A8S2UR59_9BILA</name>
<proteinExistence type="predicted"/>
<dbReference type="EMBL" id="CAJOBA010063565">
    <property type="protein sequence ID" value="CAF4345952.1"/>
    <property type="molecule type" value="Genomic_DNA"/>
</dbReference>
<gene>
    <name evidence="2" type="ORF">OVA965_LOCUS39510</name>
    <name evidence="3" type="ORF">TMI583_LOCUS40821</name>
</gene>
<organism evidence="3 4">
    <name type="scientific">Didymodactylos carnosus</name>
    <dbReference type="NCBI Taxonomy" id="1234261"/>
    <lineage>
        <taxon>Eukaryota</taxon>
        <taxon>Metazoa</taxon>
        <taxon>Spiralia</taxon>
        <taxon>Gnathifera</taxon>
        <taxon>Rotifera</taxon>
        <taxon>Eurotatoria</taxon>
        <taxon>Bdelloidea</taxon>
        <taxon>Philodinida</taxon>
        <taxon>Philodinidae</taxon>
        <taxon>Didymodactylos</taxon>
    </lineage>
</organism>
<dbReference type="Proteomes" id="UP000677228">
    <property type="component" value="Unassembled WGS sequence"/>
</dbReference>
<feature type="compositionally biased region" description="Polar residues" evidence="1">
    <location>
        <begin position="129"/>
        <end position="141"/>
    </location>
</feature>
<evidence type="ECO:0000256" key="1">
    <source>
        <dbReference type="SAM" id="MobiDB-lite"/>
    </source>
</evidence>
<feature type="non-terminal residue" evidence="3">
    <location>
        <position position="1"/>
    </location>
</feature>
<sequence>MPKKTIKYVPQPINNPNAQVKTATYLKDRNSDVQYTEPVEIHVSPPPQSTPSPVINQSLISSSREVVSPAEGVRTTPVEWVQTTTEKELQTAPARLAQTTRGKELQTAPVQWVQTTPPQWTQTTPAKGLQNQKETNSRGTS</sequence>
<dbReference type="Proteomes" id="UP000682733">
    <property type="component" value="Unassembled WGS sequence"/>
</dbReference>
<evidence type="ECO:0000313" key="4">
    <source>
        <dbReference type="Proteomes" id="UP000682733"/>
    </source>
</evidence>
<evidence type="ECO:0000313" key="2">
    <source>
        <dbReference type="EMBL" id="CAF1555210.1"/>
    </source>
</evidence>
<protein>
    <submittedName>
        <fullName evidence="3">Uncharacterized protein</fullName>
    </submittedName>
</protein>
<dbReference type="AlphaFoldDB" id="A0A8S2UR59"/>
<dbReference type="EMBL" id="CAJNOK010041041">
    <property type="protein sequence ID" value="CAF1555210.1"/>
    <property type="molecule type" value="Genomic_DNA"/>
</dbReference>
<comment type="caution">
    <text evidence="3">The sequence shown here is derived from an EMBL/GenBank/DDBJ whole genome shotgun (WGS) entry which is preliminary data.</text>
</comment>
<evidence type="ECO:0000313" key="3">
    <source>
        <dbReference type="EMBL" id="CAF4345952.1"/>
    </source>
</evidence>
<feature type="compositionally biased region" description="Low complexity" evidence="1">
    <location>
        <begin position="106"/>
        <end position="126"/>
    </location>
</feature>